<name>A0ABD5NGG3_9EURY</name>
<dbReference type="InterPro" id="IPR023473">
    <property type="entry name" value="AMMECR1"/>
</dbReference>
<dbReference type="RefSeq" id="WP_232570838.1">
    <property type="nucleotide sequence ID" value="NZ_CP089466.1"/>
</dbReference>
<keyword evidence="3" id="KW-1185">Reference proteome</keyword>
<dbReference type="GeneID" id="69118957"/>
<dbReference type="SUPFAM" id="SSF143447">
    <property type="entry name" value="AMMECR1-like"/>
    <property type="match status" value="1"/>
</dbReference>
<feature type="domain" description="AMMECR1" evidence="1">
    <location>
        <begin position="12"/>
        <end position="206"/>
    </location>
</feature>
<dbReference type="InterPro" id="IPR036071">
    <property type="entry name" value="AMMECR1_dom_sf"/>
</dbReference>
<comment type="caution">
    <text evidence="2">The sequence shown here is derived from an EMBL/GenBank/DDBJ whole genome shotgun (WGS) entry which is preliminary data.</text>
</comment>
<gene>
    <name evidence="2" type="ORF">ACFOKC_09940</name>
</gene>
<proteinExistence type="predicted"/>
<dbReference type="NCBIfam" id="TIGR00296">
    <property type="entry name" value="TIGR00296 family protein"/>
    <property type="match status" value="1"/>
</dbReference>
<evidence type="ECO:0000313" key="3">
    <source>
        <dbReference type="Proteomes" id="UP001595660"/>
    </source>
</evidence>
<reference evidence="2 3" key="1">
    <citation type="journal article" date="2019" name="Int. J. Syst. Evol. Microbiol.">
        <title>The Global Catalogue of Microorganisms (GCM) 10K type strain sequencing project: providing services to taxonomists for standard genome sequencing and annotation.</title>
        <authorList>
            <consortium name="The Broad Institute Genomics Platform"/>
            <consortium name="The Broad Institute Genome Sequencing Center for Infectious Disease"/>
            <person name="Wu L."/>
            <person name="Ma J."/>
        </authorList>
    </citation>
    <scope>NUCLEOTIDE SEQUENCE [LARGE SCALE GENOMIC DNA]</scope>
    <source>
        <strain evidence="2 3">CGMCC 1.12562</strain>
    </source>
</reference>
<dbReference type="InterPro" id="IPR027485">
    <property type="entry name" value="AMMECR1_N"/>
</dbReference>
<protein>
    <submittedName>
        <fullName evidence="2">TIGR00296 family protein</fullName>
    </submittedName>
</protein>
<dbReference type="Pfam" id="PF01871">
    <property type="entry name" value="AMMECR1"/>
    <property type="match status" value="1"/>
</dbReference>
<dbReference type="Proteomes" id="UP001595660">
    <property type="component" value="Unassembled WGS sequence"/>
</dbReference>
<dbReference type="AlphaFoldDB" id="A0ABD5NGG3"/>
<dbReference type="PROSITE" id="PS51112">
    <property type="entry name" value="AMMECR1"/>
    <property type="match status" value="1"/>
</dbReference>
<evidence type="ECO:0000313" key="2">
    <source>
        <dbReference type="EMBL" id="MFC3478044.1"/>
    </source>
</evidence>
<dbReference type="PANTHER" id="PTHR13016:SF0">
    <property type="entry name" value="AMME SYNDROME CANDIDATE GENE 1 PROTEIN"/>
    <property type="match status" value="1"/>
</dbReference>
<dbReference type="Gene3D" id="3.30.700.20">
    <property type="entry name" value="Hypothetical protein ph0010, domain 1"/>
    <property type="match status" value="1"/>
</dbReference>
<accession>A0ABD5NGG3</accession>
<organism evidence="2 3">
    <name type="scientific">Halobacterium litoreum</name>
    <dbReference type="NCBI Taxonomy" id="2039234"/>
    <lineage>
        <taxon>Archaea</taxon>
        <taxon>Methanobacteriati</taxon>
        <taxon>Methanobacteriota</taxon>
        <taxon>Stenosarchaea group</taxon>
        <taxon>Halobacteria</taxon>
        <taxon>Halobacteriales</taxon>
        <taxon>Halobacteriaceae</taxon>
        <taxon>Halobacterium</taxon>
    </lineage>
</organism>
<sequence>MAEAQSVVLSFEDGARTVELARESVEAFVRNGQREQPGSMRDAFYNRTSAFVRLESTRGRGRLRGCAGAQESARELGNGSQQLGHAIVEASIKAASDASCGSEVEPAELPNLRVSVCTVSNLVLTDDPVEDIELGVHGVAIDGDGKHGWMYPTLPVENGWSVYEYLDRTCRKAGLPNGAWEEDDVMVTLFEGQVFRETDEETEDGEPAVEELTS</sequence>
<dbReference type="InterPro" id="IPR002733">
    <property type="entry name" value="AMMECR1_domain"/>
</dbReference>
<dbReference type="PANTHER" id="PTHR13016">
    <property type="entry name" value="AMMECR1 HOMOLOG"/>
    <property type="match status" value="1"/>
</dbReference>
<dbReference type="Gene3D" id="3.30.1490.150">
    <property type="entry name" value="Hypothetical protein ph0010, domain 2"/>
    <property type="match status" value="1"/>
</dbReference>
<evidence type="ECO:0000259" key="1">
    <source>
        <dbReference type="PROSITE" id="PS51112"/>
    </source>
</evidence>
<dbReference type="EMBL" id="JBHRWN010000002">
    <property type="protein sequence ID" value="MFC3478044.1"/>
    <property type="molecule type" value="Genomic_DNA"/>
</dbReference>